<dbReference type="SUPFAM" id="SSF51735">
    <property type="entry name" value="NAD(P)-binding Rossmann-fold domains"/>
    <property type="match status" value="1"/>
</dbReference>
<gene>
    <name evidence="5" type="ORF">CLV57_0069</name>
</gene>
<keyword evidence="2" id="KW-0520">NAD</keyword>
<dbReference type="SUPFAM" id="SSF48179">
    <property type="entry name" value="6-phosphogluconate dehydrogenase C-terminal domain-like"/>
    <property type="match status" value="1"/>
</dbReference>
<dbReference type="PANTHER" id="PTHR30524:SF0">
    <property type="entry name" value="ALTRONATE OXIDOREDUCTASE-RELATED"/>
    <property type="match status" value="1"/>
</dbReference>
<dbReference type="InterPro" id="IPR036291">
    <property type="entry name" value="NAD(P)-bd_dom_sf"/>
</dbReference>
<accession>A0A2H9VQJ2</accession>
<protein>
    <submittedName>
        <fullName evidence="5">Tagaturonate reductase</fullName>
    </submittedName>
</protein>
<dbReference type="GO" id="GO:0005829">
    <property type="term" value="C:cytosol"/>
    <property type="evidence" value="ECO:0007669"/>
    <property type="project" value="TreeGrafter"/>
</dbReference>
<dbReference type="OrthoDB" id="9768714at2"/>
<dbReference type="EMBL" id="PGFJ01000001">
    <property type="protein sequence ID" value="PJJ83091.1"/>
    <property type="molecule type" value="Genomic_DNA"/>
</dbReference>
<evidence type="ECO:0000313" key="6">
    <source>
        <dbReference type="Proteomes" id="UP000242687"/>
    </source>
</evidence>
<evidence type="ECO:0000256" key="1">
    <source>
        <dbReference type="ARBA" id="ARBA00023002"/>
    </source>
</evidence>
<dbReference type="GO" id="GO:0008926">
    <property type="term" value="F:mannitol-1-phosphate 5-dehydrogenase activity"/>
    <property type="evidence" value="ECO:0007669"/>
    <property type="project" value="TreeGrafter"/>
</dbReference>
<evidence type="ECO:0000259" key="4">
    <source>
        <dbReference type="Pfam" id="PF08125"/>
    </source>
</evidence>
<dbReference type="AlphaFoldDB" id="A0A2H9VQJ2"/>
<keyword evidence="6" id="KW-1185">Reference proteome</keyword>
<dbReference type="GO" id="GO:0019592">
    <property type="term" value="P:mannitol catabolic process"/>
    <property type="evidence" value="ECO:0007669"/>
    <property type="project" value="TreeGrafter"/>
</dbReference>
<dbReference type="InterPro" id="IPR008927">
    <property type="entry name" value="6-PGluconate_DH-like_C_sf"/>
</dbReference>
<feature type="domain" description="Mannitol dehydrogenase N-terminal" evidence="3">
    <location>
        <begin position="41"/>
        <end position="278"/>
    </location>
</feature>
<evidence type="ECO:0000256" key="2">
    <source>
        <dbReference type="ARBA" id="ARBA00023027"/>
    </source>
</evidence>
<proteinExistence type="predicted"/>
<dbReference type="PANTHER" id="PTHR30524">
    <property type="entry name" value="MANNITOL-1-PHOSPHATE 5-DEHYDROGENASE"/>
    <property type="match status" value="1"/>
</dbReference>
<dbReference type="Gene3D" id="1.10.1040.10">
    <property type="entry name" value="N-(1-d-carboxylethyl)-l-norvaline Dehydrogenase, domain 2"/>
    <property type="match status" value="1"/>
</dbReference>
<evidence type="ECO:0000313" key="5">
    <source>
        <dbReference type="EMBL" id="PJJ83091.1"/>
    </source>
</evidence>
<feature type="domain" description="Mannitol dehydrogenase C-terminal" evidence="4">
    <location>
        <begin position="296"/>
        <end position="496"/>
    </location>
</feature>
<keyword evidence="1" id="KW-0560">Oxidoreductase</keyword>
<dbReference type="InterPro" id="IPR013118">
    <property type="entry name" value="Mannitol_DH_C"/>
</dbReference>
<dbReference type="Gene3D" id="3.40.50.720">
    <property type="entry name" value="NAD(P)-binding Rossmann-like Domain"/>
    <property type="match status" value="1"/>
</dbReference>
<dbReference type="NCBIfam" id="NF002969">
    <property type="entry name" value="PRK03643.1"/>
    <property type="match status" value="1"/>
</dbReference>
<dbReference type="Pfam" id="PF01232">
    <property type="entry name" value="Mannitol_dh"/>
    <property type="match status" value="1"/>
</dbReference>
<sequence>MSADTTSTYNQLLKLSKNSLGQINAPGVTMPSGENLNLPVKVLQFGTGVLLRGLIDHVIDKANKQSVFNGSIAVVKSTAAGDATAFAEQDNLYTLLIKGIENKELVNEAVVNSAISQVLIANDEWDAILKIAESPDLQVVVSNTTEVGIQLKEESISLTPPSSFPAKLLAVLYHRYKAFNGSAESGLVIVPTELLPNNATILKSIIKKLIAFNNLDADFEAWVDNHNYFCNSLVDKIVTGKPSREEQQAFEQANGYSDELLIVAEPYCLWAIEGNEKVKSILSFEQTDNGVKVIPDIEVHRELKLRLLNGTHSLSCAMALYSGFDVVNQATADTAFEAYVRQIMTEIRIAMPVETDQQLAEEFAEGVLDRFKNPYIKHLWTAIAQQYTTKLVMRILPVLKKHYQLFNAPPAAITKGIAAYLFLMSQLRKTDNGFAIEIKGVEYDYKDEKADVIFEIYNATAHDDLAQSILSNTQLWGEDLTALPQLAEAVQQNLNGMLNGTFKV</sequence>
<dbReference type="InterPro" id="IPR013131">
    <property type="entry name" value="Mannitol_DH_N"/>
</dbReference>
<organism evidence="5 6">
    <name type="scientific">Mucilaginibacter auburnensis</name>
    <dbReference type="NCBI Taxonomy" id="1457233"/>
    <lineage>
        <taxon>Bacteria</taxon>
        <taxon>Pseudomonadati</taxon>
        <taxon>Bacteroidota</taxon>
        <taxon>Sphingobacteriia</taxon>
        <taxon>Sphingobacteriales</taxon>
        <taxon>Sphingobacteriaceae</taxon>
        <taxon>Mucilaginibacter</taxon>
    </lineage>
</organism>
<dbReference type="Pfam" id="PF08125">
    <property type="entry name" value="Mannitol_dh_C"/>
    <property type="match status" value="1"/>
</dbReference>
<dbReference type="InterPro" id="IPR013328">
    <property type="entry name" value="6PGD_dom2"/>
</dbReference>
<dbReference type="Proteomes" id="UP000242687">
    <property type="component" value="Unassembled WGS sequence"/>
</dbReference>
<comment type="caution">
    <text evidence="5">The sequence shown here is derived from an EMBL/GenBank/DDBJ whole genome shotgun (WGS) entry which is preliminary data.</text>
</comment>
<name>A0A2H9VQJ2_9SPHI</name>
<reference evidence="5 6" key="1">
    <citation type="submission" date="2017-11" db="EMBL/GenBank/DDBJ databases">
        <title>Genomic Encyclopedia of Archaeal and Bacterial Type Strains, Phase II (KMG-II): From Individual Species to Whole Genera.</title>
        <authorList>
            <person name="Goeker M."/>
        </authorList>
    </citation>
    <scope>NUCLEOTIDE SEQUENCE [LARGE SCALE GENOMIC DNA]</scope>
    <source>
        <strain evidence="5 6">DSM 28175</strain>
    </source>
</reference>
<evidence type="ECO:0000259" key="3">
    <source>
        <dbReference type="Pfam" id="PF01232"/>
    </source>
</evidence>
<dbReference type="RefSeq" id="WP_100339387.1">
    <property type="nucleotide sequence ID" value="NZ_PGFJ01000001.1"/>
</dbReference>